<dbReference type="FunFam" id="3.40.30.10:FF:000039">
    <property type="entry name" value="Glutathione S-transferase domain"/>
    <property type="match status" value="1"/>
</dbReference>
<dbReference type="PANTHER" id="PTHR43900:SF3">
    <property type="entry name" value="GLUTATHIONE S-TRANSFERASE RHO"/>
    <property type="match status" value="1"/>
</dbReference>
<dbReference type="SUPFAM" id="SSF47616">
    <property type="entry name" value="GST C-terminal domain-like"/>
    <property type="match status" value="1"/>
</dbReference>
<dbReference type="GO" id="GO:0006749">
    <property type="term" value="P:glutathione metabolic process"/>
    <property type="evidence" value="ECO:0007669"/>
    <property type="project" value="TreeGrafter"/>
</dbReference>
<sequence length="218" mass="24862">MTITLYGALQSTCTQRVILVLTELGVNYELSNINMQKGEHKSTDHLTLFHPFGRIPVIDDDGVRIFESRAICQYLVAKYGRGSILELDQHRSAADIGYYEQAASIEYSYFDPSVKALAYEKLFKGYMGLGGPDAAEVDKLTATLITTLDYYEEVTSSKQHLAGDKFSLVDLYHLPWFHFLSNLKLETEISKRSSIKVWWDRVRERKSWVALVALLESH</sequence>
<evidence type="ECO:0000256" key="1">
    <source>
        <dbReference type="ARBA" id="ARBA00007409"/>
    </source>
</evidence>
<keyword evidence="3" id="KW-0808">Transferase</keyword>
<evidence type="ECO:0000313" key="8">
    <source>
        <dbReference type="EMBL" id="KAH7126108.1"/>
    </source>
</evidence>
<comment type="caution">
    <text evidence="8">The sequence shown here is derived from an EMBL/GenBank/DDBJ whole genome shotgun (WGS) entry which is preliminary data.</text>
</comment>
<dbReference type="SUPFAM" id="SSF52833">
    <property type="entry name" value="Thioredoxin-like"/>
    <property type="match status" value="1"/>
</dbReference>
<gene>
    <name evidence="8" type="ORF">EDB81DRAFT_663803</name>
</gene>
<evidence type="ECO:0000259" key="7">
    <source>
        <dbReference type="PROSITE" id="PS50405"/>
    </source>
</evidence>
<dbReference type="InterPro" id="IPR040079">
    <property type="entry name" value="Glutathione_S-Trfase"/>
</dbReference>
<evidence type="ECO:0000256" key="5">
    <source>
        <dbReference type="RuleBase" id="RU003494"/>
    </source>
</evidence>
<accession>A0A9P9IKY2</accession>
<dbReference type="OrthoDB" id="249703at2759"/>
<dbReference type="GO" id="GO:0005737">
    <property type="term" value="C:cytoplasm"/>
    <property type="evidence" value="ECO:0007669"/>
    <property type="project" value="TreeGrafter"/>
</dbReference>
<protein>
    <recommendedName>
        <fullName evidence="2">glutathione transferase</fullName>
        <ecNumber evidence="2">2.5.1.18</ecNumber>
    </recommendedName>
</protein>
<comment type="catalytic activity">
    <reaction evidence="4">
        <text>RX + glutathione = an S-substituted glutathione + a halide anion + H(+)</text>
        <dbReference type="Rhea" id="RHEA:16437"/>
        <dbReference type="ChEBI" id="CHEBI:15378"/>
        <dbReference type="ChEBI" id="CHEBI:16042"/>
        <dbReference type="ChEBI" id="CHEBI:17792"/>
        <dbReference type="ChEBI" id="CHEBI:57925"/>
        <dbReference type="ChEBI" id="CHEBI:90779"/>
        <dbReference type="EC" id="2.5.1.18"/>
    </reaction>
</comment>
<dbReference type="SFLD" id="SFLDG00358">
    <property type="entry name" value="Main_(cytGST)"/>
    <property type="match status" value="1"/>
</dbReference>
<feature type="domain" description="GST N-terminal" evidence="6">
    <location>
        <begin position="1"/>
        <end position="83"/>
    </location>
</feature>
<reference evidence="8" key="1">
    <citation type="journal article" date="2021" name="Nat. Commun.">
        <title>Genetic determinants of endophytism in the Arabidopsis root mycobiome.</title>
        <authorList>
            <person name="Mesny F."/>
            <person name="Miyauchi S."/>
            <person name="Thiergart T."/>
            <person name="Pickel B."/>
            <person name="Atanasova L."/>
            <person name="Karlsson M."/>
            <person name="Huettel B."/>
            <person name="Barry K.W."/>
            <person name="Haridas S."/>
            <person name="Chen C."/>
            <person name="Bauer D."/>
            <person name="Andreopoulos W."/>
            <person name="Pangilinan J."/>
            <person name="LaButti K."/>
            <person name="Riley R."/>
            <person name="Lipzen A."/>
            <person name="Clum A."/>
            <person name="Drula E."/>
            <person name="Henrissat B."/>
            <person name="Kohler A."/>
            <person name="Grigoriev I.V."/>
            <person name="Martin F.M."/>
            <person name="Hacquard S."/>
        </authorList>
    </citation>
    <scope>NUCLEOTIDE SEQUENCE</scope>
    <source>
        <strain evidence="8">MPI-CAGE-AT-0147</strain>
    </source>
</reference>
<dbReference type="InterPro" id="IPR036282">
    <property type="entry name" value="Glutathione-S-Trfase_C_sf"/>
</dbReference>
<dbReference type="InterPro" id="IPR004045">
    <property type="entry name" value="Glutathione_S-Trfase_N"/>
</dbReference>
<evidence type="ECO:0000313" key="9">
    <source>
        <dbReference type="Proteomes" id="UP000738349"/>
    </source>
</evidence>
<dbReference type="SFLD" id="SFLDS00019">
    <property type="entry name" value="Glutathione_Transferase_(cytos"/>
    <property type="match status" value="1"/>
</dbReference>
<dbReference type="InterPro" id="IPR036249">
    <property type="entry name" value="Thioredoxin-like_sf"/>
</dbReference>
<dbReference type="GO" id="GO:0004364">
    <property type="term" value="F:glutathione transferase activity"/>
    <property type="evidence" value="ECO:0007669"/>
    <property type="project" value="UniProtKB-EC"/>
</dbReference>
<dbReference type="Pfam" id="PF00043">
    <property type="entry name" value="GST_C"/>
    <property type="match status" value="1"/>
</dbReference>
<dbReference type="PANTHER" id="PTHR43900">
    <property type="entry name" value="GLUTATHIONE S-TRANSFERASE RHO"/>
    <property type="match status" value="1"/>
</dbReference>
<dbReference type="GO" id="GO:0043295">
    <property type="term" value="F:glutathione binding"/>
    <property type="evidence" value="ECO:0007669"/>
    <property type="project" value="TreeGrafter"/>
</dbReference>
<dbReference type="Gene3D" id="3.40.30.10">
    <property type="entry name" value="Glutaredoxin"/>
    <property type="match status" value="1"/>
</dbReference>
<dbReference type="AlphaFoldDB" id="A0A9P9IKY2"/>
<dbReference type="EC" id="2.5.1.18" evidence="2"/>
<dbReference type="PROSITE" id="PS50405">
    <property type="entry name" value="GST_CTER"/>
    <property type="match status" value="1"/>
</dbReference>
<dbReference type="PROSITE" id="PS50404">
    <property type="entry name" value="GST_NTER"/>
    <property type="match status" value="1"/>
</dbReference>
<dbReference type="InterPro" id="IPR010987">
    <property type="entry name" value="Glutathione-S-Trfase_C-like"/>
</dbReference>
<dbReference type="Pfam" id="PF02798">
    <property type="entry name" value="GST_N"/>
    <property type="match status" value="1"/>
</dbReference>
<name>A0A9P9IKY2_9HYPO</name>
<keyword evidence="9" id="KW-1185">Reference proteome</keyword>
<evidence type="ECO:0000256" key="2">
    <source>
        <dbReference type="ARBA" id="ARBA00012452"/>
    </source>
</evidence>
<comment type="similarity">
    <text evidence="1 5">Belongs to the GST superfamily.</text>
</comment>
<dbReference type="InterPro" id="IPR004046">
    <property type="entry name" value="GST_C"/>
</dbReference>
<evidence type="ECO:0000259" key="6">
    <source>
        <dbReference type="PROSITE" id="PS50404"/>
    </source>
</evidence>
<dbReference type="Proteomes" id="UP000738349">
    <property type="component" value="Unassembled WGS sequence"/>
</dbReference>
<feature type="domain" description="GST C-terminal" evidence="7">
    <location>
        <begin position="97"/>
        <end position="218"/>
    </location>
</feature>
<dbReference type="CDD" id="cd03053">
    <property type="entry name" value="GST_N_Phi"/>
    <property type="match status" value="1"/>
</dbReference>
<proteinExistence type="inferred from homology"/>
<evidence type="ECO:0000256" key="3">
    <source>
        <dbReference type="ARBA" id="ARBA00022679"/>
    </source>
</evidence>
<dbReference type="EMBL" id="JAGMUV010000020">
    <property type="protein sequence ID" value="KAH7126108.1"/>
    <property type="molecule type" value="Genomic_DNA"/>
</dbReference>
<evidence type="ECO:0000256" key="4">
    <source>
        <dbReference type="ARBA" id="ARBA00047960"/>
    </source>
</evidence>
<organism evidence="8 9">
    <name type="scientific">Dactylonectria macrodidyma</name>
    <dbReference type="NCBI Taxonomy" id="307937"/>
    <lineage>
        <taxon>Eukaryota</taxon>
        <taxon>Fungi</taxon>
        <taxon>Dikarya</taxon>
        <taxon>Ascomycota</taxon>
        <taxon>Pezizomycotina</taxon>
        <taxon>Sordariomycetes</taxon>
        <taxon>Hypocreomycetidae</taxon>
        <taxon>Hypocreales</taxon>
        <taxon>Nectriaceae</taxon>
        <taxon>Dactylonectria</taxon>
    </lineage>
</organism>
<dbReference type="Gene3D" id="1.20.1050.10">
    <property type="match status" value="1"/>
</dbReference>